<name>A0A380ZG61_BARDO</name>
<dbReference type="AlphaFoldDB" id="A0A380ZG61"/>
<evidence type="ECO:0000313" key="1">
    <source>
        <dbReference type="EMBL" id="SUV45550.1"/>
    </source>
</evidence>
<sequence>MEFFLFLQCLMDIMFNDTVSQSCFLNDENPFWRYFSVKFFATYSEAFCDKNITALYFYDLNLIVFLAFRDSAFPDSIEKHFIINNFGDTLGSLFTTNNPSTHHTDANDVVFRKSHRAYLHKRVRLFHLNRHDRHHY</sequence>
<proteinExistence type="predicted"/>
<organism evidence="1 2">
    <name type="scientific">Bartonella doshiae</name>
    <dbReference type="NCBI Taxonomy" id="33044"/>
    <lineage>
        <taxon>Bacteria</taxon>
        <taxon>Pseudomonadati</taxon>
        <taxon>Pseudomonadota</taxon>
        <taxon>Alphaproteobacteria</taxon>
        <taxon>Hyphomicrobiales</taxon>
        <taxon>Bartonellaceae</taxon>
        <taxon>Bartonella</taxon>
    </lineage>
</organism>
<accession>A0A380ZG61</accession>
<dbReference type="EMBL" id="UFTF01000001">
    <property type="protein sequence ID" value="SUV45550.1"/>
    <property type="molecule type" value="Genomic_DNA"/>
</dbReference>
<gene>
    <name evidence="1" type="ORF">NCTC12862_01281</name>
</gene>
<protein>
    <submittedName>
        <fullName evidence="1">Uncharacterized protein</fullName>
    </submittedName>
</protein>
<dbReference type="Proteomes" id="UP000254950">
    <property type="component" value="Unassembled WGS sequence"/>
</dbReference>
<reference evidence="1 2" key="1">
    <citation type="submission" date="2018-06" db="EMBL/GenBank/DDBJ databases">
        <authorList>
            <consortium name="Pathogen Informatics"/>
            <person name="Doyle S."/>
        </authorList>
    </citation>
    <scope>NUCLEOTIDE SEQUENCE [LARGE SCALE GENOMIC DNA]</scope>
    <source>
        <strain evidence="1 2">NCTC12862</strain>
    </source>
</reference>
<evidence type="ECO:0000313" key="2">
    <source>
        <dbReference type="Proteomes" id="UP000254950"/>
    </source>
</evidence>